<keyword evidence="3" id="KW-0805">Transcription regulation</keyword>
<dbReference type="CDD" id="cd00067">
    <property type="entry name" value="GAL4"/>
    <property type="match status" value="1"/>
</dbReference>
<comment type="caution">
    <text evidence="8">The sequence shown here is derived from an EMBL/GenBank/DDBJ whole genome shotgun (WGS) entry which is preliminary data.</text>
</comment>
<gene>
    <name evidence="8" type="ORF">EIP91_005611</name>
</gene>
<dbReference type="Gene3D" id="4.10.240.10">
    <property type="entry name" value="Zn(2)-C6 fungal-type DNA-binding domain"/>
    <property type="match status" value="1"/>
</dbReference>
<evidence type="ECO:0000256" key="3">
    <source>
        <dbReference type="ARBA" id="ARBA00023015"/>
    </source>
</evidence>
<proteinExistence type="predicted"/>
<name>A0A4R0R700_9APHY</name>
<dbReference type="InterPro" id="IPR036864">
    <property type="entry name" value="Zn2-C6_fun-type_DNA-bd_sf"/>
</dbReference>
<dbReference type="InterPro" id="IPR001138">
    <property type="entry name" value="Zn2Cys6_DnaBD"/>
</dbReference>
<dbReference type="Proteomes" id="UP000292702">
    <property type="component" value="Unassembled WGS sequence"/>
</dbReference>
<dbReference type="PROSITE" id="PS50048">
    <property type="entry name" value="ZN2_CY6_FUNGAL_2"/>
    <property type="match status" value="1"/>
</dbReference>
<organism evidence="8 9">
    <name type="scientific">Steccherinum ochraceum</name>
    <dbReference type="NCBI Taxonomy" id="92696"/>
    <lineage>
        <taxon>Eukaryota</taxon>
        <taxon>Fungi</taxon>
        <taxon>Dikarya</taxon>
        <taxon>Basidiomycota</taxon>
        <taxon>Agaricomycotina</taxon>
        <taxon>Agaricomycetes</taxon>
        <taxon>Polyporales</taxon>
        <taxon>Steccherinaceae</taxon>
        <taxon>Steccherinum</taxon>
    </lineage>
</organism>
<feature type="compositionally biased region" description="Polar residues" evidence="6">
    <location>
        <begin position="131"/>
        <end position="160"/>
    </location>
</feature>
<dbReference type="GO" id="GO:0000981">
    <property type="term" value="F:DNA-binding transcription factor activity, RNA polymerase II-specific"/>
    <property type="evidence" value="ECO:0007669"/>
    <property type="project" value="InterPro"/>
</dbReference>
<feature type="region of interest" description="Disordered" evidence="6">
    <location>
        <begin position="243"/>
        <end position="310"/>
    </location>
</feature>
<evidence type="ECO:0000256" key="1">
    <source>
        <dbReference type="ARBA" id="ARBA00004123"/>
    </source>
</evidence>
<comment type="subcellular location">
    <subcellularLocation>
        <location evidence="1">Nucleus</location>
    </subcellularLocation>
</comment>
<dbReference type="SUPFAM" id="SSF57701">
    <property type="entry name" value="Zn2/Cys6 DNA-binding domain"/>
    <property type="match status" value="1"/>
</dbReference>
<feature type="compositionally biased region" description="Basic residues" evidence="6">
    <location>
        <begin position="246"/>
        <end position="263"/>
    </location>
</feature>
<keyword evidence="2" id="KW-0479">Metal-binding</keyword>
<accession>A0A4R0R700</accession>
<evidence type="ECO:0000256" key="5">
    <source>
        <dbReference type="ARBA" id="ARBA00023242"/>
    </source>
</evidence>
<dbReference type="PANTHER" id="PTHR47338">
    <property type="entry name" value="ZN(II)2CYS6 TRANSCRIPTION FACTOR (EUROFUNG)-RELATED"/>
    <property type="match status" value="1"/>
</dbReference>
<dbReference type="PANTHER" id="PTHR47338:SF5">
    <property type="entry name" value="ZN(II)2CYS6 TRANSCRIPTION FACTOR (EUROFUNG)"/>
    <property type="match status" value="1"/>
</dbReference>
<feature type="region of interest" description="Disordered" evidence="6">
    <location>
        <begin position="92"/>
        <end position="205"/>
    </location>
</feature>
<evidence type="ECO:0000259" key="7">
    <source>
        <dbReference type="PROSITE" id="PS50048"/>
    </source>
</evidence>
<evidence type="ECO:0000256" key="2">
    <source>
        <dbReference type="ARBA" id="ARBA00022723"/>
    </source>
</evidence>
<dbReference type="GO" id="GO:0005634">
    <property type="term" value="C:nucleus"/>
    <property type="evidence" value="ECO:0007669"/>
    <property type="project" value="UniProtKB-SubCell"/>
</dbReference>
<dbReference type="OrthoDB" id="10261408at2759"/>
<reference evidence="8 9" key="1">
    <citation type="submission" date="2018-11" db="EMBL/GenBank/DDBJ databases">
        <title>Genome assembly of Steccherinum ochraceum LE-BIN_3174, the white-rot fungus of the Steccherinaceae family (The Residual Polyporoid clade, Polyporales, Basidiomycota).</title>
        <authorList>
            <person name="Fedorova T.V."/>
            <person name="Glazunova O.A."/>
            <person name="Landesman E.O."/>
            <person name="Moiseenko K.V."/>
            <person name="Psurtseva N.V."/>
            <person name="Savinova O.S."/>
            <person name="Shakhova N.V."/>
            <person name="Tyazhelova T.V."/>
            <person name="Vasina D.V."/>
        </authorList>
    </citation>
    <scope>NUCLEOTIDE SEQUENCE [LARGE SCALE GENOMIC DNA]</scope>
    <source>
        <strain evidence="8 9">LE-BIN_3174</strain>
    </source>
</reference>
<keyword evidence="5" id="KW-0539">Nucleus</keyword>
<keyword evidence="4" id="KW-0804">Transcription</keyword>
<protein>
    <recommendedName>
        <fullName evidence="7">Zn(2)-C6 fungal-type domain-containing protein</fullName>
    </recommendedName>
</protein>
<dbReference type="InterPro" id="IPR050815">
    <property type="entry name" value="TF_fung"/>
</dbReference>
<evidence type="ECO:0000256" key="4">
    <source>
        <dbReference type="ARBA" id="ARBA00023163"/>
    </source>
</evidence>
<keyword evidence="9" id="KW-1185">Reference proteome</keyword>
<feature type="domain" description="Zn(2)-C6 fungal-type" evidence="7">
    <location>
        <begin position="211"/>
        <end position="241"/>
    </location>
</feature>
<evidence type="ECO:0000256" key="6">
    <source>
        <dbReference type="SAM" id="MobiDB-lite"/>
    </source>
</evidence>
<dbReference type="PROSITE" id="PS00463">
    <property type="entry name" value="ZN2_CY6_FUNGAL_1"/>
    <property type="match status" value="1"/>
</dbReference>
<dbReference type="Pfam" id="PF00172">
    <property type="entry name" value="Zn_clus"/>
    <property type="match status" value="1"/>
</dbReference>
<sequence length="898" mass="101235">MVAAPTGDLYAHFPRAPVTEEGFQSSEEGSDLHSPIFEVPYPHEVRYHLGHHISLPDVHSSLVPSFDARYPVHDLNGQIPEPHLIGTLQVPSPPSVHHVHHQHPPQPDFGLPTHHSLLDLAPHHSGRHDLSTLSPPDSFTFNLPQSRLSEPHLNLSQEPPHTSPRRTHSIAPIDTKQRLIPNSSTKGSAPPLSNAAPTRPPRREASTAVIACRQCRARKIRCDSTRPVCNNCTRRNNECEYDAVPKRRGPDKRPGTRQRSCKKRPPESEATGPHSKKRRKVSSDHEGSLISFEVKENGANNGAKRSLPTPRFTHDEVSGAHIPQSVSLVLETSPPHRAFPPEAIYPKDELSLSQRCSLVYDNSFDPILIKSEFSRPIDLHHLSMSPSQQLMHDRGAWWAELLDTYGTSREQAMQEIIGDFDFLLSTSSYWLFFLNKESFLQTLSDSRQRLSLQPALILASLALAALMKSSEIEGGEPGRTRALLWRNGAQSALEAACGEQVVDYTLAEAALILALFETSAHPEHSTERANSSLQLLDRIIITLSLQIGDISDPAASRFEQDSVPTVRDNVTRPSTDRCSCISLPQDMNQDLFTFTPPWNPDWSAVEMRKEECRRICWSALTLIANYTAQCAAFHEEPLELSLADPARYALLFPGEAYERSVQHQNPGQSPKESVWALYCRSMLLWNSCMRQRDNTWTTDKRANFAIEAWAETQAVQEALDMHQCNSDTALIYVCREYLYNTRMTITSELRRLTDIEGVGAPRMFNRRQAQEWLYYQDQVAKRVKKAVMNLGETNHLGEPQGELLSRRPFQVSWFTSQVAICLALWSYDRTLMQALDLAKTFLIPLDALCILWPCEGQRARRDELRQQLEDACVAAGVQQPLNIEVTMPPRLQRVLQPI</sequence>
<dbReference type="EMBL" id="RWJN01000302">
    <property type="protein sequence ID" value="TCD63380.1"/>
    <property type="molecule type" value="Genomic_DNA"/>
</dbReference>
<dbReference type="STRING" id="92696.A0A4R0R700"/>
<dbReference type="AlphaFoldDB" id="A0A4R0R700"/>
<evidence type="ECO:0000313" key="8">
    <source>
        <dbReference type="EMBL" id="TCD63380.1"/>
    </source>
</evidence>
<dbReference type="SMART" id="SM00066">
    <property type="entry name" value="GAL4"/>
    <property type="match status" value="1"/>
</dbReference>
<dbReference type="GO" id="GO:0008270">
    <property type="term" value="F:zinc ion binding"/>
    <property type="evidence" value="ECO:0007669"/>
    <property type="project" value="InterPro"/>
</dbReference>
<evidence type="ECO:0000313" key="9">
    <source>
        <dbReference type="Proteomes" id="UP000292702"/>
    </source>
</evidence>